<sequence>MVEASTVRLAGAGGLGSLAPGRAHGPGDATEGRSWVSAVLTGLVGRPSLCSLSVLLPRAVLLKPKPLFAVSGPGSSRTPGWFASGVPVPVSGAVGLRSVRTDLSSALTAAALRELRAADRQKGDELAQGSRPSTYLLRAATTHRQSAAALLCPSAYRGPGAVRRCTVDSRYRRRF</sequence>
<accession>A0AAV7LRE4</accession>
<dbReference type="EMBL" id="JANPWB010000015">
    <property type="protein sequence ID" value="KAJ1094137.1"/>
    <property type="molecule type" value="Genomic_DNA"/>
</dbReference>
<comment type="caution">
    <text evidence="1">The sequence shown here is derived from an EMBL/GenBank/DDBJ whole genome shotgun (WGS) entry which is preliminary data.</text>
</comment>
<evidence type="ECO:0000313" key="2">
    <source>
        <dbReference type="Proteomes" id="UP001066276"/>
    </source>
</evidence>
<reference evidence="1" key="1">
    <citation type="journal article" date="2022" name="bioRxiv">
        <title>Sequencing and chromosome-scale assembly of the giantPleurodeles waltlgenome.</title>
        <authorList>
            <person name="Brown T."/>
            <person name="Elewa A."/>
            <person name="Iarovenko S."/>
            <person name="Subramanian E."/>
            <person name="Araus A.J."/>
            <person name="Petzold A."/>
            <person name="Susuki M."/>
            <person name="Suzuki K.-i.T."/>
            <person name="Hayashi T."/>
            <person name="Toyoda A."/>
            <person name="Oliveira C."/>
            <person name="Osipova E."/>
            <person name="Leigh N.D."/>
            <person name="Simon A."/>
            <person name="Yun M.H."/>
        </authorList>
    </citation>
    <scope>NUCLEOTIDE SEQUENCE</scope>
    <source>
        <strain evidence="1">20211129_DDA</strain>
        <tissue evidence="1">Liver</tissue>
    </source>
</reference>
<organism evidence="1 2">
    <name type="scientific">Pleurodeles waltl</name>
    <name type="common">Iberian ribbed newt</name>
    <dbReference type="NCBI Taxonomy" id="8319"/>
    <lineage>
        <taxon>Eukaryota</taxon>
        <taxon>Metazoa</taxon>
        <taxon>Chordata</taxon>
        <taxon>Craniata</taxon>
        <taxon>Vertebrata</taxon>
        <taxon>Euteleostomi</taxon>
        <taxon>Amphibia</taxon>
        <taxon>Batrachia</taxon>
        <taxon>Caudata</taxon>
        <taxon>Salamandroidea</taxon>
        <taxon>Salamandridae</taxon>
        <taxon>Pleurodelinae</taxon>
        <taxon>Pleurodeles</taxon>
    </lineage>
</organism>
<dbReference type="AlphaFoldDB" id="A0AAV7LRE4"/>
<dbReference type="Proteomes" id="UP001066276">
    <property type="component" value="Chromosome 11"/>
</dbReference>
<gene>
    <name evidence="1" type="ORF">NDU88_007221</name>
</gene>
<evidence type="ECO:0000313" key="1">
    <source>
        <dbReference type="EMBL" id="KAJ1094137.1"/>
    </source>
</evidence>
<name>A0AAV7LRE4_PLEWA</name>
<proteinExistence type="predicted"/>
<keyword evidence="2" id="KW-1185">Reference proteome</keyword>
<protein>
    <submittedName>
        <fullName evidence="1">Uncharacterized protein</fullName>
    </submittedName>
</protein>